<dbReference type="Proteomes" id="UP001161325">
    <property type="component" value="Unassembled WGS sequence"/>
</dbReference>
<organism evidence="1 2">
    <name type="scientific">Roseisolibacter agri</name>
    <dbReference type="NCBI Taxonomy" id="2014610"/>
    <lineage>
        <taxon>Bacteria</taxon>
        <taxon>Pseudomonadati</taxon>
        <taxon>Gemmatimonadota</taxon>
        <taxon>Gemmatimonadia</taxon>
        <taxon>Gemmatimonadales</taxon>
        <taxon>Gemmatimonadaceae</taxon>
        <taxon>Roseisolibacter</taxon>
    </lineage>
</organism>
<accession>A0AA37Q3H6</accession>
<evidence type="ECO:0000313" key="1">
    <source>
        <dbReference type="EMBL" id="GLC25704.1"/>
    </source>
</evidence>
<keyword evidence="2" id="KW-1185">Reference proteome</keyword>
<comment type="caution">
    <text evidence="1">The sequence shown here is derived from an EMBL/GenBank/DDBJ whole genome shotgun (WGS) entry which is preliminary data.</text>
</comment>
<gene>
    <name evidence="1" type="ORF">rosag_22170</name>
</gene>
<proteinExistence type="predicted"/>
<name>A0AA37Q3H6_9BACT</name>
<sequence>MRPVLALALLVGVAACDGGRGTAPDAPIILVRVQQEGGVPAGPSQVIITQASGAQIVTRSGRDGHVEIAVDAAGVHRVRLIPRDGYVGREGTLTQDVAVSAGERAVVSFTLYPAGRNGDLGEPALFPTDR</sequence>
<evidence type="ECO:0000313" key="2">
    <source>
        <dbReference type="Proteomes" id="UP001161325"/>
    </source>
</evidence>
<dbReference type="AlphaFoldDB" id="A0AA37Q3H6"/>
<dbReference type="PROSITE" id="PS51257">
    <property type="entry name" value="PROKAR_LIPOPROTEIN"/>
    <property type="match status" value="1"/>
</dbReference>
<dbReference type="RefSeq" id="WP_284350165.1">
    <property type="nucleotide sequence ID" value="NZ_BRXS01000003.1"/>
</dbReference>
<dbReference type="EMBL" id="BRXS01000003">
    <property type="protein sequence ID" value="GLC25704.1"/>
    <property type="molecule type" value="Genomic_DNA"/>
</dbReference>
<protein>
    <submittedName>
        <fullName evidence="1">Uncharacterized protein</fullName>
    </submittedName>
</protein>
<reference evidence="1" key="1">
    <citation type="submission" date="2022-08" db="EMBL/GenBank/DDBJ databases">
        <title>Draft genome sequencing of Roseisolibacter agri AW1220.</title>
        <authorList>
            <person name="Tobiishi Y."/>
            <person name="Tonouchi A."/>
        </authorList>
    </citation>
    <scope>NUCLEOTIDE SEQUENCE</scope>
    <source>
        <strain evidence="1">AW1220</strain>
    </source>
</reference>